<protein>
    <submittedName>
        <fullName evidence="1">Uncharacterized protein</fullName>
    </submittedName>
</protein>
<sequence length="127" mass="13462">MQRARGGFSAFVRTGIREGAIGREVASAVATAGVLLLLRLGVSGIARGRGEGEQGQKGQQQSPLVRRIGDRLLPSLLEATLSSAGEAAPKGQLQQNRKPFRHLGARDELGSAMLRVCLLGSKPHRVQ</sequence>
<proteinExistence type="predicted"/>
<evidence type="ECO:0000313" key="1">
    <source>
        <dbReference type="EMBL" id="CAI5781357.1"/>
    </source>
</evidence>
<organism evidence="1 2">
    <name type="scientific">Podarcis lilfordi</name>
    <name type="common">Lilford's wall lizard</name>
    <dbReference type="NCBI Taxonomy" id="74358"/>
    <lineage>
        <taxon>Eukaryota</taxon>
        <taxon>Metazoa</taxon>
        <taxon>Chordata</taxon>
        <taxon>Craniata</taxon>
        <taxon>Vertebrata</taxon>
        <taxon>Euteleostomi</taxon>
        <taxon>Lepidosauria</taxon>
        <taxon>Squamata</taxon>
        <taxon>Bifurcata</taxon>
        <taxon>Unidentata</taxon>
        <taxon>Episquamata</taxon>
        <taxon>Laterata</taxon>
        <taxon>Lacertibaenia</taxon>
        <taxon>Lacertidae</taxon>
        <taxon>Podarcis</taxon>
    </lineage>
</organism>
<accession>A0AA35PE35</accession>
<keyword evidence="2" id="KW-1185">Reference proteome</keyword>
<gene>
    <name evidence="1" type="ORF">PODLI_1B017355</name>
</gene>
<evidence type="ECO:0000313" key="2">
    <source>
        <dbReference type="Proteomes" id="UP001178461"/>
    </source>
</evidence>
<name>A0AA35PE35_9SAUR</name>
<dbReference type="Proteomes" id="UP001178461">
    <property type="component" value="Chromosome 8"/>
</dbReference>
<reference evidence="1" key="1">
    <citation type="submission" date="2022-12" db="EMBL/GenBank/DDBJ databases">
        <authorList>
            <person name="Alioto T."/>
            <person name="Alioto T."/>
            <person name="Gomez Garrido J."/>
        </authorList>
    </citation>
    <scope>NUCLEOTIDE SEQUENCE</scope>
</reference>
<dbReference type="AlphaFoldDB" id="A0AA35PE35"/>
<dbReference type="EMBL" id="OX395133">
    <property type="protein sequence ID" value="CAI5781357.1"/>
    <property type="molecule type" value="Genomic_DNA"/>
</dbReference>